<dbReference type="InterPro" id="IPR050237">
    <property type="entry name" value="ATP-dep_AMP-bd_enzyme"/>
</dbReference>
<dbReference type="InterPro" id="IPR025110">
    <property type="entry name" value="AMP-bd_C"/>
</dbReference>
<dbReference type="AlphaFoldDB" id="A0A2K9LN96"/>
<sequence length="516" mass="55985">MSVRIATVLAPIHDRVLEQGDAAAIVTAEQQISYRVLWESARRVENFLRSLGVTEGDRVALIAENSPQYVAVFYGALLAGAAVVPMNTSAKMKDFSNWLNHCEAKVAFVDFVPRETHKLVECGLAVSLVAVNQADALPEPLRDSGLPTWNDVQASGLPQEPPQLEQAGDGLACIIYTSGTTGNPKGVMISHGNLMANVRSILAALPIQPGDRFLNVLPFYYSYGNSVLHTHLVQGATLYLENSMMFPNVVVSRMAQEKITGFAGVPSTFSLLLSRGKVAEHDLSSLRYVLQAGGAMPVPVTQQVLEHLSSHVYVMYGQTEATARLTWLPPEQLLEKLGSVGVPIAGVEIQIRHPDGSECGPEEDGELFVQGANVALGYWRNPEATAATFIDGWLKTGDLGHKDQDGYLYLKGRRSDMIKSGANRISPLEIEEVIVELPEVEEVAVVGVPDELLGQTITAFLVLKAGHELNVRAVKKHCLDNLASYKIPKQILQVDAFPKTASGKVKKHILAEQVGD</sequence>
<evidence type="ECO:0008006" key="7">
    <source>
        <dbReference type="Google" id="ProtNLM"/>
    </source>
</evidence>
<evidence type="ECO:0000313" key="6">
    <source>
        <dbReference type="Proteomes" id="UP000235116"/>
    </source>
</evidence>
<feature type="domain" description="AMP-dependent synthetase/ligase" evidence="3">
    <location>
        <begin position="15"/>
        <end position="379"/>
    </location>
</feature>
<accession>A0A2K9LN96</accession>
<keyword evidence="6" id="KW-1185">Reference proteome</keyword>
<dbReference type="Pfam" id="PF00501">
    <property type="entry name" value="AMP-binding"/>
    <property type="match status" value="1"/>
</dbReference>
<feature type="domain" description="AMP-binding enzyme C-terminal" evidence="4">
    <location>
        <begin position="429"/>
        <end position="504"/>
    </location>
</feature>
<evidence type="ECO:0000313" key="5">
    <source>
        <dbReference type="EMBL" id="AUM13611.1"/>
    </source>
</evidence>
<dbReference type="EMBL" id="CP022684">
    <property type="protein sequence ID" value="AUM13611.1"/>
    <property type="molecule type" value="Genomic_DNA"/>
</dbReference>
<dbReference type="InterPro" id="IPR042099">
    <property type="entry name" value="ANL_N_sf"/>
</dbReference>
<evidence type="ECO:0000256" key="2">
    <source>
        <dbReference type="ARBA" id="ARBA00022598"/>
    </source>
</evidence>
<dbReference type="SUPFAM" id="SSF56801">
    <property type="entry name" value="Acetyl-CoA synthetase-like"/>
    <property type="match status" value="1"/>
</dbReference>
<evidence type="ECO:0000256" key="1">
    <source>
        <dbReference type="ARBA" id="ARBA00006432"/>
    </source>
</evidence>
<organism evidence="5 6">
    <name type="scientific">Ketobacter alkanivorans</name>
    <dbReference type="NCBI Taxonomy" id="1917421"/>
    <lineage>
        <taxon>Bacteria</taxon>
        <taxon>Pseudomonadati</taxon>
        <taxon>Pseudomonadota</taxon>
        <taxon>Gammaproteobacteria</taxon>
        <taxon>Pseudomonadales</taxon>
        <taxon>Ketobacteraceae</taxon>
        <taxon>Ketobacter</taxon>
    </lineage>
</organism>
<dbReference type="FunFam" id="3.30.300.30:FF:000008">
    <property type="entry name" value="2,3-dihydroxybenzoate-AMP ligase"/>
    <property type="match status" value="1"/>
</dbReference>
<dbReference type="Proteomes" id="UP000235116">
    <property type="component" value="Chromosome"/>
</dbReference>
<dbReference type="InterPro" id="IPR020845">
    <property type="entry name" value="AMP-binding_CS"/>
</dbReference>
<gene>
    <name evidence="5" type="ORF">Kalk_14795</name>
</gene>
<evidence type="ECO:0000259" key="3">
    <source>
        <dbReference type="Pfam" id="PF00501"/>
    </source>
</evidence>
<name>A0A2K9LN96_9GAMM</name>
<dbReference type="GO" id="GO:0016878">
    <property type="term" value="F:acid-thiol ligase activity"/>
    <property type="evidence" value="ECO:0007669"/>
    <property type="project" value="UniProtKB-ARBA"/>
</dbReference>
<proteinExistence type="inferred from homology"/>
<dbReference type="PANTHER" id="PTHR43767:SF1">
    <property type="entry name" value="NONRIBOSOMAL PEPTIDE SYNTHASE PES1 (EUROFUNG)-RELATED"/>
    <property type="match status" value="1"/>
</dbReference>
<dbReference type="InterPro" id="IPR045851">
    <property type="entry name" value="AMP-bd_C_sf"/>
</dbReference>
<dbReference type="InterPro" id="IPR000873">
    <property type="entry name" value="AMP-dep_synth/lig_dom"/>
</dbReference>
<dbReference type="OrthoDB" id="9803968at2"/>
<protein>
    <recommendedName>
        <fullName evidence="7">AMP-dependent synthetase</fullName>
    </recommendedName>
</protein>
<dbReference type="PANTHER" id="PTHR43767">
    <property type="entry name" value="LONG-CHAIN-FATTY-ACID--COA LIGASE"/>
    <property type="match status" value="1"/>
</dbReference>
<dbReference type="KEGG" id="kak:Kalk_14795"/>
<dbReference type="Pfam" id="PF13193">
    <property type="entry name" value="AMP-binding_C"/>
    <property type="match status" value="1"/>
</dbReference>
<dbReference type="PROSITE" id="PS00455">
    <property type="entry name" value="AMP_BINDING"/>
    <property type="match status" value="1"/>
</dbReference>
<reference evidence="6" key="1">
    <citation type="submission" date="2017-08" db="EMBL/GenBank/DDBJ databases">
        <title>Direct submision.</title>
        <authorList>
            <person name="Kim S.-J."/>
            <person name="Rhee S.-K."/>
        </authorList>
    </citation>
    <scope>NUCLEOTIDE SEQUENCE [LARGE SCALE GENOMIC DNA]</scope>
    <source>
        <strain evidence="6">GI5</strain>
    </source>
</reference>
<evidence type="ECO:0000259" key="4">
    <source>
        <dbReference type="Pfam" id="PF13193"/>
    </source>
</evidence>
<keyword evidence="2" id="KW-0436">Ligase</keyword>
<comment type="similarity">
    <text evidence="1">Belongs to the ATP-dependent AMP-binding enzyme family.</text>
</comment>
<dbReference type="Gene3D" id="3.40.50.12780">
    <property type="entry name" value="N-terminal domain of ligase-like"/>
    <property type="match status" value="1"/>
</dbReference>
<dbReference type="Gene3D" id="3.30.300.30">
    <property type="match status" value="1"/>
</dbReference>
<dbReference type="RefSeq" id="WP_101894986.1">
    <property type="nucleotide sequence ID" value="NZ_CP022684.1"/>
</dbReference>